<reference evidence="2" key="1">
    <citation type="submission" date="2024-06" db="EMBL/GenBank/DDBJ databases">
        <authorList>
            <person name="Liu X."/>
            <person name="Lenzi L."/>
            <person name="Haldenby T S."/>
            <person name="Uol C."/>
        </authorList>
    </citation>
    <scope>NUCLEOTIDE SEQUENCE</scope>
</reference>
<gene>
    <name evidence="2" type="ORF">CDAUBV1_LOCUS9020</name>
</gene>
<comment type="caution">
    <text evidence="2">The sequence shown here is derived from an EMBL/GenBank/DDBJ whole genome shotgun (WGS) entry which is preliminary data.</text>
</comment>
<dbReference type="AlphaFoldDB" id="A0AAV2TEL7"/>
<proteinExistence type="predicted"/>
<evidence type="ECO:0000313" key="2">
    <source>
        <dbReference type="EMBL" id="CAL5134928.1"/>
    </source>
</evidence>
<accession>A0AAV2TEL7</accession>
<name>A0AAV2TEL7_CALDB</name>
<organism evidence="2 3">
    <name type="scientific">Calicophoron daubneyi</name>
    <name type="common">Rumen fluke</name>
    <name type="synonym">Paramphistomum daubneyi</name>
    <dbReference type="NCBI Taxonomy" id="300641"/>
    <lineage>
        <taxon>Eukaryota</taxon>
        <taxon>Metazoa</taxon>
        <taxon>Spiralia</taxon>
        <taxon>Lophotrochozoa</taxon>
        <taxon>Platyhelminthes</taxon>
        <taxon>Trematoda</taxon>
        <taxon>Digenea</taxon>
        <taxon>Plagiorchiida</taxon>
        <taxon>Pronocephalata</taxon>
        <taxon>Paramphistomoidea</taxon>
        <taxon>Paramphistomidae</taxon>
        <taxon>Calicophoron</taxon>
    </lineage>
</organism>
<keyword evidence="1" id="KW-0812">Transmembrane</keyword>
<evidence type="ECO:0000256" key="1">
    <source>
        <dbReference type="SAM" id="Phobius"/>
    </source>
</evidence>
<dbReference type="EMBL" id="CAXLJL010000234">
    <property type="protein sequence ID" value="CAL5134928.1"/>
    <property type="molecule type" value="Genomic_DNA"/>
</dbReference>
<keyword evidence="1" id="KW-1133">Transmembrane helix</keyword>
<dbReference type="Proteomes" id="UP001497525">
    <property type="component" value="Unassembled WGS sequence"/>
</dbReference>
<keyword evidence="1" id="KW-0472">Membrane</keyword>
<protein>
    <submittedName>
        <fullName evidence="2">Uncharacterized protein</fullName>
    </submittedName>
</protein>
<evidence type="ECO:0000313" key="3">
    <source>
        <dbReference type="Proteomes" id="UP001497525"/>
    </source>
</evidence>
<sequence>MSVSPVNELQEFLIGFTHLNKLTVESRCICMAIGSENDCPELREKLVVLQFLMIREIEVNRRQLMQCWQIGNSEVNNEITSKDSDRMYAAFTSLVDYHMRALLKCLYLFNLFPTADADANFIDPTVVRANTARSISDCVKSSLCALVTTGMSELPDLRSFVEANAQETMDMDINPDMTEREVLKGQYMALKELLNEVSSLMGVAPWTIAFHQDDSTLRSSLKTFQTETGSLSTYRKDSLSGKTTETILKIPGVTGDAAPVGSKQRVKSLTVSIHEDAVQASIQRAKRMNPVLYYLKRRQALTLIMCGSTLVMGVAAVLVILMIVIPNSNR</sequence>
<feature type="transmembrane region" description="Helical" evidence="1">
    <location>
        <begin position="300"/>
        <end position="325"/>
    </location>
</feature>